<dbReference type="STRING" id="69279.BG36_11315"/>
<reference evidence="1 2" key="1">
    <citation type="submission" date="2014-02" db="EMBL/GenBank/DDBJ databases">
        <title>Aquamicrobium defluvii Genome sequencing.</title>
        <authorList>
            <person name="Wang X."/>
        </authorList>
    </citation>
    <scope>NUCLEOTIDE SEQUENCE [LARGE SCALE GENOMIC DNA]</scope>
    <source>
        <strain evidence="1 2">W13Z1</strain>
    </source>
</reference>
<accession>A0A011TJ68</accession>
<comment type="caution">
    <text evidence="1">The sequence shown here is derived from an EMBL/GenBank/DDBJ whole genome shotgun (WGS) entry which is preliminary data.</text>
</comment>
<gene>
    <name evidence="1" type="ORF">BG36_11315</name>
</gene>
<dbReference type="HOGENOM" id="CLU_2476601_0_0_5"/>
<evidence type="ECO:0000313" key="1">
    <source>
        <dbReference type="EMBL" id="EXL04022.1"/>
    </source>
</evidence>
<sequence>MSSTYLTSQDMNLVGRLLDEKRELGKLRGIERETSAARFLVRRIEQGTANEMRLRIALGRHLRLCDTQNSAVSRWDGEGGAIGKGAL</sequence>
<dbReference type="EMBL" id="JENY01000023">
    <property type="protein sequence ID" value="EXL04022.1"/>
    <property type="molecule type" value="Genomic_DNA"/>
</dbReference>
<protein>
    <submittedName>
        <fullName evidence="1">Uncharacterized protein</fullName>
    </submittedName>
</protein>
<dbReference type="RefSeq" id="WP_036993833.1">
    <property type="nucleotide sequence ID" value="NZ_KK073895.1"/>
</dbReference>
<dbReference type="AlphaFoldDB" id="A0A011TJ68"/>
<organism evidence="1 2">
    <name type="scientific">Aquamicrobium defluvii</name>
    <dbReference type="NCBI Taxonomy" id="69279"/>
    <lineage>
        <taxon>Bacteria</taxon>
        <taxon>Pseudomonadati</taxon>
        <taxon>Pseudomonadota</taxon>
        <taxon>Alphaproteobacteria</taxon>
        <taxon>Hyphomicrobiales</taxon>
        <taxon>Phyllobacteriaceae</taxon>
        <taxon>Aquamicrobium</taxon>
    </lineage>
</organism>
<name>A0A011TJ68_9HYPH</name>
<proteinExistence type="predicted"/>
<dbReference type="Proteomes" id="UP000019849">
    <property type="component" value="Unassembled WGS sequence"/>
</dbReference>
<evidence type="ECO:0000313" key="2">
    <source>
        <dbReference type="Proteomes" id="UP000019849"/>
    </source>
</evidence>